<gene>
    <name evidence="1" type="ORF">E2C01_062856</name>
</gene>
<name>A0A5B7HEW5_PORTR</name>
<accession>A0A5B7HEW5</accession>
<dbReference type="EMBL" id="VSRR010028170">
    <property type="protein sequence ID" value="MPC68653.1"/>
    <property type="molecule type" value="Genomic_DNA"/>
</dbReference>
<organism evidence="1 2">
    <name type="scientific">Portunus trituberculatus</name>
    <name type="common">Swimming crab</name>
    <name type="synonym">Neptunus trituberculatus</name>
    <dbReference type="NCBI Taxonomy" id="210409"/>
    <lineage>
        <taxon>Eukaryota</taxon>
        <taxon>Metazoa</taxon>
        <taxon>Ecdysozoa</taxon>
        <taxon>Arthropoda</taxon>
        <taxon>Crustacea</taxon>
        <taxon>Multicrustacea</taxon>
        <taxon>Malacostraca</taxon>
        <taxon>Eumalacostraca</taxon>
        <taxon>Eucarida</taxon>
        <taxon>Decapoda</taxon>
        <taxon>Pleocyemata</taxon>
        <taxon>Brachyura</taxon>
        <taxon>Eubrachyura</taxon>
        <taxon>Portunoidea</taxon>
        <taxon>Portunidae</taxon>
        <taxon>Portuninae</taxon>
        <taxon>Portunus</taxon>
    </lineage>
</organism>
<keyword evidence="2" id="KW-1185">Reference proteome</keyword>
<dbReference type="PANTHER" id="PTHR35617">
    <property type="entry name" value="PHAGE_INTEGRASE DOMAIN-CONTAINING PROTEIN"/>
    <property type="match status" value="1"/>
</dbReference>
<dbReference type="PANTHER" id="PTHR35617:SF3">
    <property type="entry name" value="CORE-BINDING (CB) DOMAIN-CONTAINING PROTEIN"/>
    <property type="match status" value="1"/>
</dbReference>
<sequence>MALTQAARVQTLHLLLRDGIDFGEASVSVHLGDNIKQCRPKFNVQLVRFHAYSQDARLCVVTTQTKYIEYTDKLRKDFGNDYGKLLISCIRPHKFVSKDTVAQWLKVMLGICGIDTTKFTVGSGRPASTSKAKALAVPISTIMAKAG</sequence>
<evidence type="ECO:0000313" key="1">
    <source>
        <dbReference type="EMBL" id="MPC68653.1"/>
    </source>
</evidence>
<dbReference type="Proteomes" id="UP000324222">
    <property type="component" value="Unassembled WGS sequence"/>
</dbReference>
<comment type="caution">
    <text evidence="1">The sequence shown here is derived from an EMBL/GenBank/DDBJ whole genome shotgun (WGS) entry which is preliminary data.</text>
</comment>
<evidence type="ECO:0000313" key="2">
    <source>
        <dbReference type="Proteomes" id="UP000324222"/>
    </source>
</evidence>
<protein>
    <submittedName>
        <fullName evidence="1">Uncharacterized protein</fullName>
    </submittedName>
</protein>
<dbReference type="AlphaFoldDB" id="A0A5B7HEW5"/>
<proteinExistence type="predicted"/>
<reference evidence="1 2" key="1">
    <citation type="submission" date="2019-05" db="EMBL/GenBank/DDBJ databases">
        <title>Another draft genome of Portunus trituberculatus and its Hox gene families provides insights of decapod evolution.</title>
        <authorList>
            <person name="Jeong J.-H."/>
            <person name="Song I."/>
            <person name="Kim S."/>
            <person name="Choi T."/>
            <person name="Kim D."/>
            <person name="Ryu S."/>
            <person name="Kim W."/>
        </authorList>
    </citation>
    <scope>NUCLEOTIDE SEQUENCE [LARGE SCALE GENOMIC DNA]</scope>
    <source>
        <tissue evidence="1">Muscle</tissue>
    </source>
</reference>
<dbReference type="OrthoDB" id="6361724at2759"/>